<evidence type="ECO:0000313" key="8">
    <source>
        <dbReference type="Proteomes" id="UP000586042"/>
    </source>
</evidence>
<protein>
    <submittedName>
        <fullName evidence="7">Zinc-binding dehydrogenase</fullName>
    </submittedName>
</protein>
<reference evidence="7 8" key="1">
    <citation type="submission" date="2020-06" db="EMBL/GenBank/DDBJ databases">
        <title>Nonomuraea sp. SMC257, a novel actinomycete isolated from soil.</title>
        <authorList>
            <person name="Chanama M."/>
        </authorList>
    </citation>
    <scope>NUCLEOTIDE SEQUENCE [LARGE SCALE GENOMIC DNA]</scope>
    <source>
        <strain evidence="7 8">SMC257</strain>
    </source>
</reference>
<dbReference type="InterPro" id="IPR013149">
    <property type="entry name" value="ADH-like_C"/>
</dbReference>
<keyword evidence="4" id="KW-0862">Zinc</keyword>
<comment type="similarity">
    <text evidence="2">Belongs to the zinc-containing alcohol dehydrogenase family.</text>
</comment>
<dbReference type="Gene3D" id="3.90.180.10">
    <property type="entry name" value="Medium-chain alcohol dehydrogenases, catalytic domain"/>
    <property type="match status" value="1"/>
</dbReference>
<dbReference type="Gene3D" id="3.40.50.720">
    <property type="entry name" value="NAD(P)-binding Rossmann-like Domain"/>
    <property type="match status" value="1"/>
</dbReference>
<keyword evidence="3" id="KW-0479">Metal-binding</keyword>
<keyword evidence="5" id="KW-0560">Oxidoreductase</keyword>
<dbReference type="Proteomes" id="UP000586042">
    <property type="component" value="Unassembled WGS sequence"/>
</dbReference>
<evidence type="ECO:0000259" key="6">
    <source>
        <dbReference type="Pfam" id="PF00107"/>
    </source>
</evidence>
<dbReference type="SUPFAM" id="SSF51735">
    <property type="entry name" value="NAD(P)-binding Rossmann-fold domains"/>
    <property type="match status" value="1"/>
</dbReference>
<name>A0A7Y6IEC7_9ACTN</name>
<evidence type="ECO:0000256" key="3">
    <source>
        <dbReference type="ARBA" id="ARBA00022723"/>
    </source>
</evidence>
<accession>A0A7Y6IEC7</accession>
<dbReference type="GO" id="GO:0016491">
    <property type="term" value="F:oxidoreductase activity"/>
    <property type="evidence" value="ECO:0007669"/>
    <property type="project" value="UniProtKB-KW"/>
</dbReference>
<dbReference type="InterPro" id="IPR036291">
    <property type="entry name" value="NAD(P)-bd_dom_sf"/>
</dbReference>
<dbReference type="Pfam" id="PF00107">
    <property type="entry name" value="ADH_zinc_N"/>
    <property type="match status" value="1"/>
</dbReference>
<dbReference type="InterPro" id="IPR011032">
    <property type="entry name" value="GroES-like_sf"/>
</dbReference>
<gene>
    <name evidence="7" type="ORF">HTZ77_35480</name>
</gene>
<feature type="domain" description="Alcohol dehydrogenase-like C-terminal" evidence="6">
    <location>
        <begin position="199"/>
        <end position="312"/>
    </location>
</feature>
<dbReference type="EMBL" id="JABWGN010000016">
    <property type="protein sequence ID" value="NUW36673.1"/>
    <property type="molecule type" value="Genomic_DNA"/>
</dbReference>
<dbReference type="SUPFAM" id="SSF50129">
    <property type="entry name" value="GroES-like"/>
    <property type="match status" value="1"/>
</dbReference>
<organism evidence="7 8">
    <name type="scientific">Nonomuraea montanisoli</name>
    <dbReference type="NCBI Taxonomy" id="2741721"/>
    <lineage>
        <taxon>Bacteria</taxon>
        <taxon>Bacillati</taxon>
        <taxon>Actinomycetota</taxon>
        <taxon>Actinomycetes</taxon>
        <taxon>Streptosporangiales</taxon>
        <taxon>Streptosporangiaceae</taxon>
        <taxon>Nonomuraea</taxon>
    </lineage>
</organism>
<comment type="cofactor">
    <cofactor evidence="1">
        <name>Zn(2+)</name>
        <dbReference type="ChEBI" id="CHEBI:29105"/>
    </cofactor>
</comment>
<evidence type="ECO:0000256" key="1">
    <source>
        <dbReference type="ARBA" id="ARBA00001947"/>
    </source>
</evidence>
<dbReference type="PANTHER" id="PTHR43350">
    <property type="entry name" value="NAD-DEPENDENT ALCOHOL DEHYDROGENASE"/>
    <property type="match status" value="1"/>
</dbReference>
<dbReference type="PANTHER" id="PTHR43350:SF19">
    <property type="entry name" value="D-GULOSIDE 3-DEHYDROGENASE"/>
    <property type="match status" value="1"/>
</dbReference>
<dbReference type="GO" id="GO:0046872">
    <property type="term" value="F:metal ion binding"/>
    <property type="evidence" value="ECO:0007669"/>
    <property type="project" value="UniProtKB-KW"/>
</dbReference>
<dbReference type="CDD" id="cd08255">
    <property type="entry name" value="2-desacetyl-2-hydroxyethyl_bacteriochlorophyllide_like"/>
    <property type="match status" value="1"/>
</dbReference>
<comment type="caution">
    <text evidence="7">The sequence shown here is derived from an EMBL/GenBank/DDBJ whole genome shotgun (WGS) entry which is preliminary data.</text>
</comment>
<proteinExistence type="inferred from homology"/>
<evidence type="ECO:0000256" key="5">
    <source>
        <dbReference type="ARBA" id="ARBA00023002"/>
    </source>
</evidence>
<dbReference type="AlphaFoldDB" id="A0A7Y6IEC7"/>
<keyword evidence="8" id="KW-1185">Reference proteome</keyword>
<evidence type="ECO:0000313" key="7">
    <source>
        <dbReference type="EMBL" id="NUW36673.1"/>
    </source>
</evidence>
<evidence type="ECO:0000256" key="4">
    <source>
        <dbReference type="ARBA" id="ARBA00022833"/>
    </source>
</evidence>
<sequence>MADPATDPTEATQATQATDATVRSSVLCVAAPGEVTLVEEELPAVPEGGFRVETVYSGISAGTELTYVKGTNPYLAASWDRALGLFRPGAPALAYPVRGIGYMQVGRVAETRTGAVREGALVAMAYGHRTGYVADPLADRFVELPPGLDPVLGVYVAHMGPICANGLLHAAADLHGPAVRDLGDGVRGRRVAVVGAGVVGLLTASFALEHGAAEVVVADETPERLLIAEALGARPLAVNAGDGDPAAELKRRWRHGPDDRGADVVFQCRGQARALALALRMLRPQGTVVDLAFYTQGADEVRLGEEFHHNGLSLRCAQIGRVPRGLAHAWDRERLSYETVALLERRGAALREHLVTEVAGFAEAPRLLADLAARRRHSVQAVLRGDVQDEGG</sequence>
<evidence type="ECO:0000256" key="2">
    <source>
        <dbReference type="ARBA" id="ARBA00008072"/>
    </source>
</evidence>